<dbReference type="EMBL" id="GL450643">
    <property type="protein sequence ID" value="EFN80661.1"/>
    <property type="molecule type" value="Genomic_DNA"/>
</dbReference>
<protein>
    <submittedName>
        <fullName evidence="2">Uncharacterized protein</fullName>
    </submittedName>
</protein>
<evidence type="ECO:0000256" key="1">
    <source>
        <dbReference type="SAM" id="MobiDB-lite"/>
    </source>
</evidence>
<keyword evidence="3" id="KW-1185">Reference proteome</keyword>
<accession>E2BUG8</accession>
<reference evidence="2 3" key="1">
    <citation type="journal article" date="2010" name="Science">
        <title>Genomic comparison of the ants Camponotus floridanus and Harpegnathos saltator.</title>
        <authorList>
            <person name="Bonasio R."/>
            <person name="Zhang G."/>
            <person name="Ye C."/>
            <person name="Mutti N.S."/>
            <person name="Fang X."/>
            <person name="Qin N."/>
            <person name="Donahue G."/>
            <person name="Yang P."/>
            <person name="Li Q."/>
            <person name="Li C."/>
            <person name="Zhang P."/>
            <person name="Huang Z."/>
            <person name="Berger S.L."/>
            <person name="Reinberg D."/>
            <person name="Wang J."/>
            <person name="Liebig J."/>
        </authorList>
    </citation>
    <scope>NUCLEOTIDE SEQUENCE [LARGE SCALE GENOMIC DNA]</scope>
    <source>
        <strain evidence="2 3">R22 G/1</strain>
    </source>
</reference>
<organism evidence="3">
    <name type="scientific">Harpegnathos saltator</name>
    <name type="common">Jerdon's jumping ant</name>
    <dbReference type="NCBI Taxonomy" id="610380"/>
    <lineage>
        <taxon>Eukaryota</taxon>
        <taxon>Metazoa</taxon>
        <taxon>Ecdysozoa</taxon>
        <taxon>Arthropoda</taxon>
        <taxon>Hexapoda</taxon>
        <taxon>Insecta</taxon>
        <taxon>Pterygota</taxon>
        <taxon>Neoptera</taxon>
        <taxon>Endopterygota</taxon>
        <taxon>Hymenoptera</taxon>
        <taxon>Apocrita</taxon>
        <taxon>Aculeata</taxon>
        <taxon>Formicoidea</taxon>
        <taxon>Formicidae</taxon>
        <taxon>Ponerinae</taxon>
        <taxon>Ponerini</taxon>
        <taxon>Harpegnathos</taxon>
    </lineage>
</organism>
<dbReference type="AlphaFoldDB" id="E2BUG8"/>
<feature type="region of interest" description="Disordered" evidence="1">
    <location>
        <begin position="196"/>
        <end position="276"/>
    </location>
</feature>
<dbReference type="InParanoid" id="E2BUG8"/>
<name>E2BUG8_HARSA</name>
<feature type="region of interest" description="Disordered" evidence="1">
    <location>
        <begin position="82"/>
        <end position="152"/>
    </location>
</feature>
<feature type="compositionally biased region" description="Low complexity" evidence="1">
    <location>
        <begin position="267"/>
        <end position="276"/>
    </location>
</feature>
<dbReference type="Proteomes" id="UP000008237">
    <property type="component" value="Unassembled WGS sequence"/>
</dbReference>
<sequence>MTVSGAWTARLTGPDTRFDQSFLSGVFAQTLTSPHFPGLLFGILPSPSFGYLDNQAHESEHPEKPLMGVPQPLGEGQGYVGLASTKTPGRDHQSSMMRRTGNKFPIPSHPSQPTAKGRHLRTTRRRESMRESDQERKGEPPLPRKAKRWGKSLTDIPAPFQEKRVVMWGLHQLKTPPECRDEVHLGRRRNWATITFSTPQPNWPERLHPLRRRSQEGPPPGAPHRGRGIQPPESCSRYRSPIPATLPSEFPSTAMTTSASPPPQTPTPSAAAHPAHQPWGSVLARASQDLAGRREKSPALFCFVALCAGARINMMGTRLNATA</sequence>
<gene>
    <name evidence="2" type="ORF">EAI_02814</name>
</gene>
<feature type="compositionally biased region" description="Basic and acidic residues" evidence="1">
    <location>
        <begin position="125"/>
        <end position="139"/>
    </location>
</feature>
<evidence type="ECO:0000313" key="3">
    <source>
        <dbReference type="Proteomes" id="UP000008237"/>
    </source>
</evidence>
<proteinExistence type="predicted"/>
<evidence type="ECO:0000313" key="2">
    <source>
        <dbReference type="EMBL" id="EFN80661.1"/>
    </source>
</evidence>